<dbReference type="Gene3D" id="3.40.30.10">
    <property type="entry name" value="Glutaredoxin"/>
    <property type="match status" value="1"/>
</dbReference>
<evidence type="ECO:0000313" key="3">
    <source>
        <dbReference type="Proteomes" id="UP001606099"/>
    </source>
</evidence>
<reference evidence="2 3" key="1">
    <citation type="submission" date="2024-08" db="EMBL/GenBank/DDBJ databases">
        <authorList>
            <person name="Lu H."/>
        </authorList>
    </citation>
    <scope>NUCLEOTIDE SEQUENCE [LARGE SCALE GENOMIC DNA]</scope>
    <source>
        <strain evidence="2 3">BYS180W</strain>
    </source>
</reference>
<proteinExistence type="predicted"/>
<evidence type="ECO:0000313" key="2">
    <source>
        <dbReference type="EMBL" id="MFG6447988.1"/>
    </source>
</evidence>
<organism evidence="2 3">
    <name type="scientific">Roseateles rivi</name>
    <dbReference type="NCBI Taxonomy" id="3299028"/>
    <lineage>
        <taxon>Bacteria</taxon>
        <taxon>Pseudomonadati</taxon>
        <taxon>Pseudomonadota</taxon>
        <taxon>Betaproteobacteria</taxon>
        <taxon>Burkholderiales</taxon>
        <taxon>Sphaerotilaceae</taxon>
        <taxon>Roseateles</taxon>
    </lineage>
</organism>
<keyword evidence="3" id="KW-1185">Reference proteome</keyword>
<dbReference type="Proteomes" id="UP001606099">
    <property type="component" value="Unassembled WGS sequence"/>
</dbReference>
<dbReference type="EMBL" id="JBIGHZ010000002">
    <property type="protein sequence ID" value="MFG6447988.1"/>
    <property type="molecule type" value="Genomic_DNA"/>
</dbReference>
<sequence>MTASNDNKLQVACLCAAWCRVCDGFRAEFDALAARFESTVVWRWVDVEDEESELLGLEVETFPCLLVASAGQLRFFGPVAPQGAAVERLVQAAGEAVLSQDALAQQVAQRLFNGA</sequence>
<dbReference type="InterPro" id="IPR013766">
    <property type="entry name" value="Thioredoxin_domain"/>
</dbReference>
<dbReference type="RefSeq" id="WP_394459854.1">
    <property type="nucleotide sequence ID" value="NZ_JBIGHZ010000002.1"/>
</dbReference>
<accession>A0ABW7FUL1</accession>
<comment type="caution">
    <text evidence="2">The sequence shown here is derived from an EMBL/GenBank/DDBJ whole genome shotgun (WGS) entry which is preliminary data.</text>
</comment>
<dbReference type="Pfam" id="PF00085">
    <property type="entry name" value="Thioredoxin"/>
    <property type="match status" value="1"/>
</dbReference>
<gene>
    <name evidence="2" type="ORF">ACG0Z6_06965</name>
</gene>
<protein>
    <submittedName>
        <fullName evidence="2">Thioredoxin domain-containing protein</fullName>
    </submittedName>
</protein>
<feature type="domain" description="Thioredoxin" evidence="1">
    <location>
        <begin position="6"/>
        <end position="72"/>
    </location>
</feature>
<name>A0ABW7FUL1_9BURK</name>
<dbReference type="SUPFAM" id="SSF52833">
    <property type="entry name" value="Thioredoxin-like"/>
    <property type="match status" value="1"/>
</dbReference>
<dbReference type="InterPro" id="IPR036249">
    <property type="entry name" value="Thioredoxin-like_sf"/>
</dbReference>
<evidence type="ECO:0000259" key="1">
    <source>
        <dbReference type="Pfam" id="PF00085"/>
    </source>
</evidence>